<dbReference type="EMBL" id="DS268408">
    <property type="protein sequence ID" value="EFO86140.1"/>
    <property type="molecule type" value="Genomic_DNA"/>
</dbReference>
<evidence type="ECO:0000313" key="2">
    <source>
        <dbReference type="EMBL" id="EFO86140.1"/>
    </source>
</evidence>
<accession>E3LGV8</accession>
<evidence type="ECO:0000256" key="1">
    <source>
        <dbReference type="SAM" id="Coils"/>
    </source>
</evidence>
<keyword evidence="3" id="KW-1185">Reference proteome</keyword>
<feature type="coiled-coil region" evidence="1">
    <location>
        <begin position="84"/>
        <end position="530"/>
    </location>
</feature>
<dbReference type="eggNOG" id="KOG1836">
    <property type="taxonomic scope" value="Eukaryota"/>
</dbReference>
<name>E3LGV8_CAERE</name>
<dbReference type="OMA" id="HEREALC"/>
<dbReference type="InParanoid" id="E3LGV8"/>
<keyword evidence="1" id="KW-0175">Coiled coil</keyword>
<organism evidence="3">
    <name type="scientific">Caenorhabditis remanei</name>
    <name type="common">Caenorhabditis vulgaris</name>
    <dbReference type="NCBI Taxonomy" id="31234"/>
    <lineage>
        <taxon>Eukaryota</taxon>
        <taxon>Metazoa</taxon>
        <taxon>Ecdysozoa</taxon>
        <taxon>Nematoda</taxon>
        <taxon>Chromadorea</taxon>
        <taxon>Rhabditida</taxon>
        <taxon>Rhabditina</taxon>
        <taxon>Rhabditomorpha</taxon>
        <taxon>Rhabditoidea</taxon>
        <taxon>Rhabditidae</taxon>
        <taxon>Peloderinae</taxon>
        <taxon>Caenorhabditis</taxon>
    </lineage>
</organism>
<sequence length="639" mass="75560">MSNNQPPKQQSAPTGLFEFEDEWSFNLEQSYISSEVDNNDTSQNKETTIVVDKNVYEDLVTTCNTMKVQLKTVMEKIEEKKEADDKKNVEISKLKSEYEELKKNNKEMLEELAKEKNGSDLELELIQKEIKELLKKLEQEEKKNEELVEQNRGEMEKAQVEAVGLKSEIDALAEVIKDLKEKLSQKEKEKEEWKNKMKQQEECFSIVTRNCSTLELEIQDWRDKLQDEYNKNDELVKKLEQEMKEKEIRDSDQIVLQNVVDELMMKVEQEEKHRKELDKKEEEKNVKVAELKMERDALEVKIHELTEKLKHLDGFYEEKLEKYGNAVKLAEVESVKMESERELLQNNIQELTTKLEQEEKKKKRLEIDVEDKQQRVNELETQQKSLEQNIKEFSEKLSGQNEEISHLKVKLQDEEQKTTFKIAELTSNCDSLTVKLNAIEQSSKLKDDEIKTLQRKYSNLKKRGIQMLAEKSEDNQKLQLEISEQQKKVDELKEQLESLRISVKLEKEKRKKYENEVKAAERIVKDALREEKISRKMTEKKCLAEKTEKMALQEKVMDMVSYKCDFRKNQSKISRQIEEWSFTNLVRALSIIFSFNVSMFFNVREIFLWRVSTTERLQFDITLLTPILLSNSNNCLRGS</sequence>
<dbReference type="Proteomes" id="UP000008281">
    <property type="component" value="Unassembled WGS sequence"/>
</dbReference>
<dbReference type="HOGENOM" id="CLU_428453_0_0_1"/>
<gene>
    <name evidence="2" type="ORF">CRE_02021</name>
</gene>
<dbReference type="STRING" id="31234.E3LGV8"/>
<proteinExistence type="predicted"/>
<evidence type="ECO:0000313" key="3">
    <source>
        <dbReference type="Proteomes" id="UP000008281"/>
    </source>
</evidence>
<reference evidence="2" key="1">
    <citation type="submission" date="2007-07" db="EMBL/GenBank/DDBJ databases">
        <title>PCAP assembly of the Caenorhabditis remanei genome.</title>
        <authorList>
            <consortium name="The Caenorhabditis remanei Sequencing Consortium"/>
            <person name="Wilson R.K."/>
        </authorList>
    </citation>
    <scope>NUCLEOTIDE SEQUENCE [LARGE SCALE GENOMIC DNA]</scope>
    <source>
        <strain evidence="2">PB4641</strain>
    </source>
</reference>
<dbReference type="AlphaFoldDB" id="E3LGV8"/>
<protein>
    <submittedName>
        <fullName evidence="2">Uncharacterized protein</fullName>
    </submittedName>
</protein>